<feature type="compositionally biased region" description="Basic and acidic residues" evidence="1">
    <location>
        <begin position="11"/>
        <end position="28"/>
    </location>
</feature>
<keyword evidence="2" id="KW-0472">Membrane</keyword>
<dbReference type="OMA" id="KWYSYNE"/>
<comment type="caution">
    <text evidence="4">The sequence shown here is derived from an EMBL/GenBank/DDBJ whole genome shotgun (WGS) entry which is preliminary data.</text>
</comment>
<proteinExistence type="predicted"/>
<dbReference type="AlphaFoldDB" id="A0A161ZV94"/>
<dbReference type="PANTHER" id="PTHR13138:SF3">
    <property type="entry name" value="CD2 ANTIGEN CYTOPLASMIC TAIL-BINDING PROTEIN 2"/>
    <property type="match status" value="1"/>
</dbReference>
<dbReference type="Gramene" id="KZM90780">
    <property type="protein sequence ID" value="KZM90780"/>
    <property type="gene ID" value="DCAR_021855"/>
</dbReference>
<dbReference type="InterPro" id="IPR039905">
    <property type="entry name" value="CD2BP2/Lin1"/>
</dbReference>
<dbReference type="InterPro" id="IPR041591">
    <property type="entry name" value="OCRE"/>
</dbReference>
<dbReference type="Pfam" id="PF17780">
    <property type="entry name" value="OCRE"/>
    <property type="match status" value="1"/>
</dbReference>
<feature type="region of interest" description="Disordered" evidence="1">
    <location>
        <begin position="1"/>
        <end position="42"/>
    </location>
</feature>
<evidence type="ECO:0000259" key="3">
    <source>
        <dbReference type="Pfam" id="PF17780"/>
    </source>
</evidence>
<keyword evidence="2" id="KW-0812">Transmembrane</keyword>
<organism evidence="4">
    <name type="scientific">Daucus carota subsp. sativus</name>
    <name type="common">Carrot</name>
    <dbReference type="NCBI Taxonomy" id="79200"/>
    <lineage>
        <taxon>Eukaryota</taxon>
        <taxon>Viridiplantae</taxon>
        <taxon>Streptophyta</taxon>
        <taxon>Embryophyta</taxon>
        <taxon>Tracheophyta</taxon>
        <taxon>Spermatophyta</taxon>
        <taxon>Magnoliopsida</taxon>
        <taxon>eudicotyledons</taxon>
        <taxon>Gunneridae</taxon>
        <taxon>Pentapetalae</taxon>
        <taxon>asterids</taxon>
        <taxon>campanulids</taxon>
        <taxon>Apiales</taxon>
        <taxon>Apiaceae</taxon>
        <taxon>Apioideae</taxon>
        <taxon>Scandiceae</taxon>
        <taxon>Daucinae</taxon>
        <taxon>Daucus</taxon>
        <taxon>Daucus sect. Daucus</taxon>
    </lineage>
</organism>
<dbReference type="STRING" id="79200.A0A161ZV94"/>
<dbReference type="EMBL" id="LNRQ01000006">
    <property type="protein sequence ID" value="KZM90780.1"/>
    <property type="molecule type" value="Genomic_DNA"/>
</dbReference>
<evidence type="ECO:0000256" key="2">
    <source>
        <dbReference type="SAM" id="Phobius"/>
    </source>
</evidence>
<dbReference type="GO" id="GO:0005682">
    <property type="term" value="C:U5 snRNP"/>
    <property type="evidence" value="ECO:0007669"/>
    <property type="project" value="InterPro"/>
</dbReference>
<evidence type="ECO:0000313" key="4">
    <source>
        <dbReference type="EMBL" id="KZM90780.1"/>
    </source>
</evidence>
<gene>
    <name evidence="4" type="ORF">DCAR_021855</name>
</gene>
<keyword evidence="2" id="KW-1133">Transmembrane helix</keyword>
<feature type="domain" description="OCRE" evidence="3">
    <location>
        <begin position="340"/>
        <end position="375"/>
    </location>
</feature>
<feature type="region of interest" description="Disordered" evidence="1">
    <location>
        <begin position="309"/>
        <end position="342"/>
    </location>
</feature>
<dbReference type="PANTHER" id="PTHR13138">
    <property type="entry name" value="PROTEIN LIN1"/>
    <property type="match status" value="1"/>
</dbReference>
<sequence length="375" mass="42537">MAENSSKKRKLPDDLDLFDKPKQQEKRVRFPKGKKVKPEDQVPVVQLPAEEEKDVEPETEAQIAARERALRRKMNIPADEDTDMLHDISVAEVRYQDNDTFVDDGVNIEPFNLEKENKEGFFDETGNYVEYVNEKQIKDAWLDNVDDTHIDPKLAGKRIETADEEESFELSSKEIGTMKRRMADVLLPGETDKDLLRQRFNPFVLLSLSLYLDICVVAVLQALRRLKGSSTSKKEKMSAETKVIFDQLTEDAMRLMENGDYNVYDENKEVFQREAEGYEKLAQLRGEGTSVNSEQVDDELDMFAEDDEKANANPASGEGDLVSGSNSNGNNQPSESASLQSDYVYDESSGYYYSSSTGYYYDPSSGLYCSASGQW</sequence>
<name>A0A161ZV94_DAUCS</name>
<evidence type="ECO:0000256" key="1">
    <source>
        <dbReference type="SAM" id="MobiDB-lite"/>
    </source>
</evidence>
<protein>
    <recommendedName>
        <fullName evidence="3">OCRE domain-containing protein</fullName>
    </recommendedName>
</protein>
<reference evidence="4" key="1">
    <citation type="journal article" date="2016" name="Nat. Genet.">
        <title>A high-quality carrot genome assembly provides new insights into carotenoid accumulation and asterid genome evolution.</title>
        <authorList>
            <person name="Iorizzo M."/>
            <person name="Ellison S."/>
            <person name="Senalik D."/>
            <person name="Zeng P."/>
            <person name="Satapoomin P."/>
            <person name="Huang J."/>
            <person name="Bowman M."/>
            <person name="Iovene M."/>
            <person name="Sanseverino W."/>
            <person name="Cavagnaro P."/>
            <person name="Yildiz M."/>
            <person name="Macko-Podgorni A."/>
            <person name="Moranska E."/>
            <person name="Grzebelus E."/>
            <person name="Grzebelus D."/>
            <person name="Ashrafi H."/>
            <person name="Zheng Z."/>
            <person name="Cheng S."/>
            <person name="Spooner D."/>
            <person name="Van Deynze A."/>
            <person name="Simon P."/>
        </authorList>
    </citation>
    <scope>NUCLEOTIDE SEQUENCE [LARGE SCALE GENOMIC DNA]</scope>
    <source>
        <tissue evidence="4">Leaf</tissue>
    </source>
</reference>
<feature type="transmembrane region" description="Helical" evidence="2">
    <location>
        <begin position="203"/>
        <end position="223"/>
    </location>
</feature>
<accession>A0A161ZV94</accession>